<feature type="domain" description="HAMP" evidence="16">
    <location>
        <begin position="184"/>
        <end position="236"/>
    </location>
</feature>
<dbReference type="InterPro" id="IPR003661">
    <property type="entry name" value="HisK_dim/P_dom"/>
</dbReference>
<dbReference type="EMBL" id="PVXQ01000037">
    <property type="protein sequence ID" value="PRR81064.1"/>
    <property type="molecule type" value="Genomic_DNA"/>
</dbReference>
<keyword evidence="5" id="KW-0597">Phosphoprotein</keyword>
<feature type="domain" description="Histidine kinase" evidence="15">
    <location>
        <begin position="251"/>
        <end position="468"/>
    </location>
</feature>
<evidence type="ECO:0000256" key="11">
    <source>
        <dbReference type="ARBA" id="ARBA00022989"/>
    </source>
</evidence>
<evidence type="ECO:0000313" key="18">
    <source>
        <dbReference type="Proteomes" id="UP000239471"/>
    </source>
</evidence>
<keyword evidence="11 14" id="KW-1133">Transmembrane helix</keyword>
<dbReference type="InterPro" id="IPR003660">
    <property type="entry name" value="HAMP_dom"/>
</dbReference>
<evidence type="ECO:0000256" key="2">
    <source>
        <dbReference type="ARBA" id="ARBA00004651"/>
    </source>
</evidence>
<dbReference type="SUPFAM" id="SSF158472">
    <property type="entry name" value="HAMP domain-like"/>
    <property type="match status" value="1"/>
</dbReference>
<protein>
    <recommendedName>
        <fullName evidence="3">histidine kinase</fullName>
        <ecNumber evidence="3">2.7.13.3</ecNumber>
    </recommendedName>
</protein>
<evidence type="ECO:0000259" key="16">
    <source>
        <dbReference type="PROSITE" id="PS50885"/>
    </source>
</evidence>
<keyword evidence="9 17" id="KW-0418">Kinase</keyword>
<dbReference type="Pfam" id="PF02518">
    <property type="entry name" value="HATPase_c"/>
    <property type="match status" value="1"/>
</dbReference>
<keyword evidence="12" id="KW-0902">Two-component regulatory system</keyword>
<evidence type="ECO:0000259" key="15">
    <source>
        <dbReference type="PROSITE" id="PS50109"/>
    </source>
</evidence>
<dbReference type="GO" id="GO:0000155">
    <property type="term" value="F:phosphorelay sensor kinase activity"/>
    <property type="evidence" value="ECO:0007669"/>
    <property type="project" value="InterPro"/>
</dbReference>
<evidence type="ECO:0000256" key="9">
    <source>
        <dbReference type="ARBA" id="ARBA00022777"/>
    </source>
</evidence>
<dbReference type="AlphaFoldDB" id="A0A2T0BB08"/>
<dbReference type="SMART" id="SM00387">
    <property type="entry name" value="HATPase_c"/>
    <property type="match status" value="1"/>
</dbReference>
<dbReference type="InterPro" id="IPR050398">
    <property type="entry name" value="HssS/ArlS-like"/>
</dbReference>
<evidence type="ECO:0000256" key="4">
    <source>
        <dbReference type="ARBA" id="ARBA00022475"/>
    </source>
</evidence>
<keyword evidence="8" id="KW-0547">Nucleotide-binding</keyword>
<keyword evidence="4" id="KW-1003">Cell membrane</keyword>
<evidence type="ECO:0000256" key="14">
    <source>
        <dbReference type="SAM" id="Phobius"/>
    </source>
</evidence>
<dbReference type="CDD" id="cd00082">
    <property type="entry name" value="HisKA"/>
    <property type="match status" value="1"/>
</dbReference>
<feature type="transmembrane region" description="Helical" evidence="14">
    <location>
        <begin position="156"/>
        <end position="178"/>
    </location>
</feature>
<evidence type="ECO:0000256" key="12">
    <source>
        <dbReference type="ARBA" id="ARBA00023012"/>
    </source>
</evidence>
<dbReference type="SUPFAM" id="SSF55874">
    <property type="entry name" value="ATPase domain of HSP90 chaperone/DNA topoisomerase II/histidine kinase"/>
    <property type="match status" value="1"/>
</dbReference>
<dbReference type="Gene3D" id="6.10.340.10">
    <property type="match status" value="1"/>
</dbReference>
<dbReference type="RefSeq" id="WP_106060740.1">
    <property type="nucleotide sequence ID" value="NZ_PVXQ01000037.1"/>
</dbReference>
<evidence type="ECO:0000256" key="3">
    <source>
        <dbReference type="ARBA" id="ARBA00012438"/>
    </source>
</evidence>
<evidence type="ECO:0000256" key="10">
    <source>
        <dbReference type="ARBA" id="ARBA00022840"/>
    </source>
</evidence>
<name>A0A2T0BB08_9CLOT</name>
<dbReference type="Pfam" id="PF00672">
    <property type="entry name" value="HAMP"/>
    <property type="match status" value="1"/>
</dbReference>
<dbReference type="OrthoDB" id="335833at2"/>
<dbReference type="PRINTS" id="PR00344">
    <property type="entry name" value="BCTRLSENSOR"/>
</dbReference>
<evidence type="ECO:0000256" key="6">
    <source>
        <dbReference type="ARBA" id="ARBA00022679"/>
    </source>
</evidence>
<dbReference type="GO" id="GO:0005886">
    <property type="term" value="C:plasma membrane"/>
    <property type="evidence" value="ECO:0007669"/>
    <property type="project" value="UniProtKB-SubCell"/>
</dbReference>
<dbReference type="CDD" id="cd00075">
    <property type="entry name" value="HATPase"/>
    <property type="match status" value="1"/>
</dbReference>
<dbReference type="PROSITE" id="PS50109">
    <property type="entry name" value="HIS_KIN"/>
    <property type="match status" value="1"/>
</dbReference>
<evidence type="ECO:0000256" key="1">
    <source>
        <dbReference type="ARBA" id="ARBA00000085"/>
    </source>
</evidence>
<reference evidence="17 18" key="1">
    <citation type="submission" date="2018-03" db="EMBL/GenBank/DDBJ databases">
        <title>Genome sequence of Clostridium vincentii DSM 10228.</title>
        <authorList>
            <person name="Poehlein A."/>
            <person name="Daniel R."/>
        </authorList>
    </citation>
    <scope>NUCLEOTIDE SEQUENCE [LARGE SCALE GENOMIC DNA]</scope>
    <source>
        <strain evidence="17 18">DSM 10228</strain>
    </source>
</reference>
<dbReference type="EC" id="2.7.13.3" evidence="3"/>
<dbReference type="InterPro" id="IPR005467">
    <property type="entry name" value="His_kinase_dom"/>
</dbReference>
<sequence>MNRKIENQFLVNYILMFIISTMIAIFAFMLLGFSNDVISKILLKNNYTAKGLMRDDYKEIDTISVTDNGGGVQIINANYEVAFSEGLNTISKDKLTIAEFTDFLITSKSKGIPYSYSIEYNSKEQFWIVVTFPTSIRIDFAIVHNEEFASVDKQRVVGLIVAIIFFYLILLAISTVIYSKLTSVGILTPLKKLCSSTKRIKDGDYSARVDLNLKNEFGELELIFNGMAQKIQEEISLRRQSEENRKKLVLDISHDIKNPLASIMGYAELCYNNPLLSKEESFTYAKVIYENSLRANNLITDLFQLSKMESPEYVLNKTRVDICEYMREEIGAFIETFDKAGFTYDFNIPEKEIFLEIDIKQMDRVFQNLVVNTVKYNTKGTKVIISLFQQEDEIIIIFKDNGLGIPAKIAKDIFDPFVRGNSARNPQTGGTGLGLAIALKIIVAHGGNINLKTDQNCGCEFIINFPQI</sequence>
<dbReference type="FunFam" id="3.30.565.10:FF:000006">
    <property type="entry name" value="Sensor histidine kinase WalK"/>
    <property type="match status" value="1"/>
</dbReference>
<dbReference type="Proteomes" id="UP000239471">
    <property type="component" value="Unassembled WGS sequence"/>
</dbReference>
<dbReference type="Pfam" id="PF00512">
    <property type="entry name" value="HisKA"/>
    <property type="match status" value="1"/>
</dbReference>
<dbReference type="PANTHER" id="PTHR45528:SF1">
    <property type="entry name" value="SENSOR HISTIDINE KINASE CPXA"/>
    <property type="match status" value="1"/>
</dbReference>
<dbReference type="CDD" id="cd06225">
    <property type="entry name" value="HAMP"/>
    <property type="match status" value="1"/>
</dbReference>
<dbReference type="SMART" id="SM00304">
    <property type="entry name" value="HAMP"/>
    <property type="match status" value="1"/>
</dbReference>
<evidence type="ECO:0000256" key="5">
    <source>
        <dbReference type="ARBA" id="ARBA00022553"/>
    </source>
</evidence>
<keyword evidence="7 14" id="KW-0812">Transmembrane</keyword>
<feature type="transmembrane region" description="Helical" evidence="14">
    <location>
        <begin position="12"/>
        <end position="33"/>
    </location>
</feature>
<organism evidence="17 18">
    <name type="scientific">Clostridium vincentii</name>
    <dbReference type="NCBI Taxonomy" id="52704"/>
    <lineage>
        <taxon>Bacteria</taxon>
        <taxon>Bacillati</taxon>
        <taxon>Bacillota</taxon>
        <taxon>Clostridia</taxon>
        <taxon>Eubacteriales</taxon>
        <taxon>Clostridiaceae</taxon>
        <taxon>Clostridium</taxon>
    </lineage>
</organism>
<dbReference type="InterPro" id="IPR003594">
    <property type="entry name" value="HATPase_dom"/>
</dbReference>
<accession>A0A2T0BB08</accession>
<comment type="caution">
    <text evidence="17">The sequence shown here is derived from an EMBL/GenBank/DDBJ whole genome shotgun (WGS) entry which is preliminary data.</text>
</comment>
<dbReference type="InterPro" id="IPR036097">
    <property type="entry name" value="HisK_dim/P_sf"/>
</dbReference>
<dbReference type="InterPro" id="IPR004358">
    <property type="entry name" value="Sig_transdc_His_kin-like_C"/>
</dbReference>
<evidence type="ECO:0000313" key="17">
    <source>
        <dbReference type="EMBL" id="PRR81064.1"/>
    </source>
</evidence>
<proteinExistence type="predicted"/>
<dbReference type="SMART" id="SM00388">
    <property type="entry name" value="HisKA"/>
    <property type="match status" value="1"/>
</dbReference>
<keyword evidence="13 14" id="KW-0472">Membrane</keyword>
<dbReference type="Gene3D" id="3.30.565.10">
    <property type="entry name" value="Histidine kinase-like ATPase, C-terminal domain"/>
    <property type="match status" value="1"/>
</dbReference>
<keyword evidence="18" id="KW-1185">Reference proteome</keyword>
<evidence type="ECO:0000256" key="7">
    <source>
        <dbReference type="ARBA" id="ARBA00022692"/>
    </source>
</evidence>
<dbReference type="InterPro" id="IPR036890">
    <property type="entry name" value="HATPase_C_sf"/>
</dbReference>
<gene>
    <name evidence="17" type="primary">tcrY_2</name>
    <name evidence="17" type="ORF">CLVI_28220</name>
</gene>
<dbReference type="PANTHER" id="PTHR45528">
    <property type="entry name" value="SENSOR HISTIDINE KINASE CPXA"/>
    <property type="match status" value="1"/>
</dbReference>
<evidence type="ECO:0000256" key="8">
    <source>
        <dbReference type="ARBA" id="ARBA00022741"/>
    </source>
</evidence>
<dbReference type="SUPFAM" id="SSF47384">
    <property type="entry name" value="Homodimeric domain of signal transducing histidine kinase"/>
    <property type="match status" value="1"/>
</dbReference>
<comment type="catalytic activity">
    <reaction evidence="1">
        <text>ATP + protein L-histidine = ADP + protein N-phospho-L-histidine.</text>
        <dbReference type="EC" id="2.7.13.3"/>
    </reaction>
</comment>
<keyword evidence="10" id="KW-0067">ATP-binding</keyword>
<keyword evidence="6 17" id="KW-0808">Transferase</keyword>
<dbReference type="PROSITE" id="PS50885">
    <property type="entry name" value="HAMP"/>
    <property type="match status" value="1"/>
</dbReference>
<evidence type="ECO:0000256" key="13">
    <source>
        <dbReference type="ARBA" id="ARBA00023136"/>
    </source>
</evidence>
<comment type="subcellular location">
    <subcellularLocation>
        <location evidence="2">Cell membrane</location>
        <topology evidence="2">Multi-pass membrane protein</topology>
    </subcellularLocation>
</comment>
<dbReference type="GO" id="GO:0005524">
    <property type="term" value="F:ATP binding"/>
    <property type="evidence" value="ECO:0007669"/>
    <property type="project" value="UniProtKB-KW"/>
</dbReference>
<dbReference type="Gene3D" id="1.10.287.130">
    <property type="match status" value="1"/>
</dbReference>